<evidence type="ECO:0000313" key="6">
    <source>
        <dbReference type="EMBL" id="SDS60017.1"/>
    </source>
</evidence>
<feature type="domain" description="HTH lysR-type" evidence="5">
    <location>
        <begin position="2"/>
        <end position="59"/>
    </location>
</feature>
<dbReference type="GO" id="GO:0003677">
    <property type="term" value="F:DNA binding"/>
    <property type="evidence" value="ECO:0007669"/>
    <property type="project" value="UniProtKB-KW"/>
</dbReference>
<dbReference type="PANTHER" id="PTHR30346:SF0">
    <property type="entry name" value="HCA OPERON TRANSCRIPTIONAL ACTIVATOR HCAR"/>
    <property type="match status" value="1"/>
</dbReference>
<dbReference type="InterPro" id="IPR036390">
    <property type="entry name" value="WH_DNA-bd_sf"/>
</dbReference>
<dbReference type="PRINTS" id="PR00039">
    <property type="entry name" value="HTHLYSR"/>
</dbReference>
<keyword evidence="2" id="KW-0805">Transcription regulation</keyword>
<dbReference type="Pfam" id="PF03466">
    <property type="entry name" value="LysR_substrate"/>
    <property type="match status" value="1"/>
</dbReference>
<evidence type="ECO:0000256" key="4">
    <source>
        <dbReference type="ARBA" id="ARBA00023163"/>
    </source>
</evidence>
<dbReference type="SUPFAM" id="SSF46785">
    <property type="entry name" value="Winged helix' DNA-binding domain"/>
    <property type="match status" value="1"/>
</dbReference>
<gene>
    <name evidence="6" type="ORF">SAMN04489716_1149</name>
</gene>
<evidence type="ECO:0000259" key="5">
    <source>
        <dbReference type="PROSITE" id="PS50931"/>
    </source>
</evidence>
<comment type="similarity">
    <text evidence="1">Belongs to the LysR transcriptional regulatory family.</text>
</comment>
<dbReference type="GO" id="GO:0003700">
    <property type="term" value="F:DNA-binding transcription factor activity"/>
    <property type="evidence" value="ECO:0007669"/>
    <property type="project" value="InterPro"/>
</dbReference>
<dbReference type="PANTHER" id="PTHR30346">
    <property type="entry name" value="TRANSCRIPTIONAL DUAL REGULATOR HCAR-RELATED"/>
    <property type="match status" value="1"/>
</dbReference>
<dbReference type="AlphaFoldDB" id="A0A1H1TIA9"/>
<dbReference type="InterPro" id="IPR000847">
    <property type="entry name" value="LysR_HTH_N"/>
</dbReference>
<dbReference type="RefSeq" id="WP_092542274.1">
    <property type="nucleotide sequence ID" value="NZ_BOMJ01000020.1"/>
</dbReference>
<proteinExistence type="inferred from homology"/>
<dbReference type="Gene3D" id="1.10.10.10">
    <property type="entry name" value="Winged helix-like DNA-binding domain superfamily/Winged helix DNA-binding domain"/>
    <property type="match status" value="1"/>
</dbReference>
<evidence type="ECO:0000313" key="7">
    <source>
        <dbReference type="Proteomes" id="UP000198688"/>
    </source>
</evidence>
<dbReference type="STRING" id="113562.SAMN04489716_1149"/>
<dbReference type="OrthoDB" id="3176554at2"/>
<dbReference type="FunFam" id="1.10.10.10:FF:000001">
    <property type="entry name" value="LysR family transcriptional regulator"/>
    <property type="match status" value="1"/>
</dbReference>
<dbReference type="EMBL" id="LT629758">
    <property type="protein sequence ID" value="SDS60017.1"/>
    <property type="molecule type" value="Genomic_DNA"/>
</dbReference>
<dbReference type="Gene3D" id="3.40.190.10">
    <property type="entry name" value="Periplasmic binding protein-like II"/>
    <property type="match status" value="2"/>
</dbReference>
<keyword evidence="3 6" id="KW-0238">DNA-binding</keyword>
<evidence type="ECO:0000256" key="3">
    <source>
        <dbReference type="ARBA" id="ARBA00023125"/>
    </source>
</evidence>
<dbReference type="SUPFAM" id="SSF53850">
    <property type="entry name" value="Periplasmic binding protein-like II"/>
    <property type="match status" value="1"/>
</dbReference>
<name>A0A1H1TIA9_9ACTN</name>
<keyword evidence="4" id="KW-0804">Transcription</keyword>
<sequence>MFSLDQLRGFVAVAEEANFGRAAERLRMTQPPLSRQVQKLERAVGVDLLVRTSRLVELTPAGRVFLDEARRLLSLAAAAPLLAQRAAHGSRGTLRVGFTATAALSVLGEWVKFLDDRLPEVHRVLREMITDRQIEALSAEEIDVGLLRGVPRGAGLEQLLVHAESLLLAVPRGHPLTRLSRLPSLADVAESSVVTYSPIEARYFHDLVVSTFRTAGVQPAYSQHVTQVNSVLALVDAGLGVALVPASASVITLRNLRFLQVEAVPDDCVEVYAAWRADNDSPTLSVLLEHVRSTAPGLRTRFLSP</sequence>
<protein>
    <submittedName>
        <fullName evidence="6">DNA-binding transcriptional regulator, LysR family</fullName>
    </submittedName>
</protein>
<reference evidence="6 7" key="1">
    <citation type="submission" date="2016-10" db="EMBL/GenBank/DDBJ databases">
        <authorList>
            <person name="de Groot N.N."/>
        </authorList>
    </citation>
    <scope>NUCLEOTIDE SEQUENCE [LARGE SCALE GENOMIC DNA]</scope>
    <source>
        <strain evidence="6 7">DSM 43941</strain>
    </source>
</reference>
<evidence type="ECO:0000256" key="2">
    <source>
        <dbReference type="ARBA" id="ARBA00023015"/>
    </source>
</evidence>
<dbReference type="InterPro" id="IPR005119">
    <property type="entry name" value="LysR_subst-bd"/>
</dbReference>
<accession>A0A1H1TIA9</accession>
<dbReference type="Proteomes" id="UP000198688">
    <property type="component" value="Chromosome I"/>
</dbReference>
<dbReference type="GO" id="GO:0032993">
    <property type="term" value="C:protein-DNA complex"/>
    <property type="evidence" value="ECO:0007669"/>
    <property type="project" value="TreeGrafter"/>
</dbReference>
<dbReference type="InterPro" id="IPR036388">
    <property type="entry name" value="WH-like_DNA-bd_sf"/>
</dbReference>
<evidence type="ECO:0000256" key="1">
    <source>
        <dbReference type="ARBA" id="ARBA00009437"/>
    </source>
</evidence>
<dbReference type="Pfam" id="PF00126">
    <property type="entry name" value="HTH_1"/>
    <property type="match status" value="1"/>
</dbReference>
<dbReference type="PROSITE" id="PS50931">
    <property type="entry name" value="HTH_LYSR"/>
    <property type="match status" value="1"/>
</dbReference>
<organism evidence="6 7">
    <name type="scientific">Actinoplanes derwentensis</name>
    <dbReference type="NCBI Taxonomy" id="113562"/>
    <lineage>
        <taxon>Bacteria</taxon>
        <taxon>Bacillati</taxon>
        <taxon>Actinomycetota</taxon>
        <taxon>Actinomycetes</taxon>
        <taxon>Micromonosporales</taxon>
        <taxon>Micromonosporaceae</taxon>
        <taxon>Actinoplanes</taxon>
    </lineage>
</organism>
<keyword evidence="7" id="KW-1185">Reference proteome</keyword>